<evidence type="ECO:0000313" key="2">
    <source>
        <dbReference type="EMBL" id="SNT04704.1"/>
    </source>
</evidence>
<keyword evidence="1" id="KW-0812">Transmembrane</keyword>
<accession>A0A239JIY8</accession>
<dbReference type="Proteomes" id="UP000198304">
    <property type="component" value="Unassembled WGS sequence"/>
</dbReference>
<proteinExistence type="predicted"/>
<dbReference type="AlphaFoldDB" id="A0A239JIY8"/>
<name>A0A239JIY8_9FIRM</name>
<evidence type="ECO:0000256" key="1">
    <source>
        <dbReference type="SAM" id="Phobius"/>
    </source>
</evidence>
<keyword evidence="1" id="KW-1133">Transmembrane helix</keyword>
<evidence type="ECO:0000313" key="3">
    <source>
        <dbReference type="Proteomes" id="UP000198304"/>
    </source>
</evidence>
<feature type="transmembrane region" description="Helical" evidence="1">
    <location>
        <begin position="9"/>
        <end position="25"/>
    </location>
</feature>
<protein>
    <submittedName>
        <fullName evidence="2">Uncharacterized protein</fullName>
    </submittedName>
</protein>
<sequence length="96" mass="11096">MSLDEKKEWLLLMYSIILYLSLTYIKKLLLFLNIDFAHMFSSFILYGGIVIFVITLGILYHLKKKYATPNAVILNDKQVLILFIIIIVLGLGNLIM</sequence>
<reference evidence="2 3" key="1">
    <citation type="submission" date="2017-06" db="EMBL/GenBank/DDBJ databases">
        <authorList>
            <person name="Kim H.J."/>
            <person name="Triplett B.A."/>
        </authorList>
    </citation>
    <scope>NUCLEOTIDE SEQUENCE [LARGE SCALE GENOMIC DNA]</scope>
    <source>
        <strain evidence="2 3">SCA</strain>
    </source>
</reference>
<gene>
    <name evidence="2" type="ORF">SAMN05446037_103532</name>
</gene>
<feature type="transmembrane region" description="Helical" evidence="1">
    <location>
        <begin position="37"/>
        <end position="59"/>
    </location>
</feature>
<keyword evidence="3" id="KW-1185">Reference proteome</keyword>
<feature type="transmembrane region" description="Helical" evidence="1">
    <location>
        <begin position="79"/>
        <end position="95"/>
    </location>
</feature>
<keyword evidence="1" id="KW-0472">Membrane</keyword>
<dbReference type="RefSeq" id="WP_089284979.1">
    <property type="nucleotide sequence ID" value="NZ_FZOJ01000035.1"/>
</dbReference>
<organism evidence="2 3">
    <name type="scientific">Anaerovirgula multivorans</name>
    <dbReference type="NCBI Taxonomy" id="312168"/>
    <lineage>
        <taxon>Bacteria</taxon>
        <taxon>Bacillati</taxon>
        <taxon>Bacillota</taxon>
        <taxon>Clostridia</taxon>
        <taxon>Peptostreptococcales</taxon>
        <taxon>Natronincolaceae</taxon>
        <taxon>Anaerovirgula</taxon>
    </lineage>
</organism>
<dbReference type="EMBL" id="FZOJ01000035">
    <property type="protein sequence ID" value="SNT04704.1"/>
    <property type="molecule type" value="Genomic_DNA"/>
</dbReference>